<dbReference type="Proteomes" id="UP000424468">
    <property type="component" value="Chromosome"/>
</dbReference>
<evidence type="ECO:0000313" key="1">
    <source>
        <dbReference type="EMBL" id="QGS51452.1"/>
    </source>
</evidence>
<dbReference type="EMBL" id="CP046276">
    <property type="protein sequence ID" value="QGS51452.1"/>
    <property type="molecule type" value="Genomic_DNA"/>
</dbReference>
<name>A0A6I6CBK6_9MOLU</name>
<sequence>MLKKPLMWFFSFPGENFLFCYNEFINFLFLQEINKGVVTYQKRVLHYCSANFNQIKNIKFNVIENFFDGEPFLNKTIQEAFKKDTSFERGIKLEQDFNENDNIENCVFSVIADLDKKKFYLDQGDISLDMIFNFQFEAEKKEISFEEMKN</sequence>
<protein>
    <submittedName>
        <fullName evidence="1">Uncharacterized protein</fullName>
    </submittedName>
</protein>
<gene>
    <name evidence="1" type="ORF">STABA_v1c00850</name>
</gene>
<evidence type="ECO:0000313" key="2">
    <source>
        <dbReference type="Proteomes" id="UP000424468"/>
    </source>
</evidence>
<dbReference type="AlphaFoldDB" id="A0A6I6CBK6"/>
<dbReference type="KEGG" id="stab:STABA_v1c00850"/>
<organism evidence="1 2">
    <name type="scientific">Spiroplasma tabanidicola</name>
    <dbReference type="NCBI Taxonomy" id="324079"/>
    <lineage>
        <taxon>Bacteria</taxon>
        <taxon>Bacillati</taxon>
        <taxon>Mycoplasmatota</taxon>
        <taxon>Mollicutes</taxon>
        <taxon>Entomoplasmatales</taxon>
        <taxon>Spiroplasmataceae</taxon>
        <taxon>Spiroplasma</taxon>
    </lineage>
</organism>
<keyword evidence="2" id="KW-1185">Reference proteome</keyword>
<proteinExistence type="predicted"/>
<reference evidence="1 2" key="1">
    <citation type="submission" date="2019-11" db="EMBL/GenBank/DDBJ databases">
        <title>Complete genome sequence of Spiroplasma tabanidicola TAUS-1 (DSM 22603).</title>
        <authorList>
            <person name="Huang C.-T."/>
            <person name="Lin Y.-C."/>
            <person name="Kuo C.-H."/>
        </authorList>
    </citation>
    <scope>NUCLEOTIDE SEQUENCE [LARGE SCALE GENOMIC DNA]</scope>
    <source>
        <strain evidence="1 2">TAUS-1</strain>
    </source>
</reference>
<accession>A0A6I6CBK6</accession>